<gene>
    <name evidence="3" type="ORF">IM811_010928</name>
</gene>
<dbReference type="PANTHER" id="PTHR38111:SF9">
    <property type="entry name" value="ZN(2)-C6 FUNGAL-TYPE DOMAIN-CONTAINING PROTEIN"/>
    <property type="match status" value="1"/>
</dbReference>
<evidence type="ECO:0000259" key="2">
    <source>
        <dbReference type="PROSITE" id="PS50048"/>
    </source>
</evidence>
<keyword evidence="1" id="KW-0539">Nucleus</keyword>
<dbReference type="SMART" id="SM00066">
    <property type="entry name" value="GAL4"/>
    <property type="match status" value="1"/>
</dbReference>
<dbReference type="SUPFAM" id="SSF57701">
    <property type="entry name" value="Zn2/Cys6 DNA-binding domain"/>
    <property type="match status" value="1"/>
</dbReference>
<dbReference type="Proteomes" id="UP000616885">
    <property type="component" value="Unassembled WGS sequence"/>
</dbReference>
<reference evidence="3" key="1">
    <citation type="submission" date="2020-10" db="EMBL/GenBank/DDBJ databases">
        <title>High-Quality Genome Resource of Clonostachys rosea strain S41 by Oxford Nanopore Long-Read Sequencing.</title>
        <authorList>
            <person name="Wang H."/>
        </authorList>
    </citation>
    <scope>NUCLEOTIDE SEQUENCE</scope>
    <source>
        <strain evidence="3">S41</strain>
    </source>
</reference>
<protein>
    <recommendedName>
        <fullName evidence="2">Zn(2)-C6 fungal-type domain-containing protein</fullName>
    </recommendedName>
</protein>
<dbReference type="PROSITE" id="PS00463">
    <property type="entry name" value="ZN2_CY6_FUNGAL_1"/>
    <property type="match status" value="1"/>
</dbReference>
<dbReference type="InterPro" id="IPR001138">
    <property type="entry name" value="Zn2Cys6_DnaBD"/>
</dbReference>
<sequence>MVGPGVKGRPQACVTCSRRKKRCDLQRPSCGQCRKSCIPCGGYNRGPKRSNAGNSGASTSNSNTTGNDVEIAPFYGVAGAPLYMQDASPPFVDPLRVSSYPAPETDHQFMTAPPSLYLYSSRIQHQMLILSTCLRRQPSLHCLPRQFLLHWKALRIQPRPRSLRLLQPQISFP</sequence>
<dbReference type="InterPro" id="IPR036864">
    <property type="entry name" value="Zn2-C6_fun-type_DNA-bd_sf"/>
</dbReference>
<dbReference type="InterPro" id="IPR053178">
    <property type="entry name" value="Osmoadaptation_assoc"/>
</dbReference>
<dbReference type="GO" id="GO:0000981">
    <property type="term" value="F:DNA-binding transcription factor activity, RNA polymerase II-specific"/>
    <property type="evidence" value="ECO:0007669"/>
    <property type="project" value="InterPro"/>
</dbReference>
<accession>A0A8H7NGK1</accession>
<feature type="domain" description="Zn(2)-C6 fungal-type" evidence="2">
    <location>
        <begin position="12"/>
        <end position="40"/>
    </location>
</feature>
<dbReference type="AlphaFoldDB" id="A0A8H7NGK1"/>
<evidence type="ECO:0000313" key="3">
    <source>
        <dbReference type="EMBL" id="KAF9755487.1"/>
    </source>
</evidence>
<proteinExistence type="predicted"/>
<evidence type="ECO:0000313" key="4">
    <source>
        <dbReference type="Proteomes" id="UP000616885"/>
    </source>
</evidence>
<dbReference type="EMBL" id="JADCTT010000003">
    <property type="protein sequence ID" value="KAF9755487.1"/>
    <property type="molecule type" value="Genomic_DNA"/>
</dbReference>
<dbReference type="GO" id="GO:0008270">
    <property type="term" value="F:zinc ion binding"/>
    <property type="evidence" value="ECO:0007669"/>
    <property type="project" value="InterPro"/>
</dbReference>
<dbReference type="PANTHER" id="PTHR38111">
    <property type="entry name" value="ZN(2)-C6 FUNGAL-TYPE DOMAIN-CONTAINING PROTEIN-RELATED"/>
    <property type="match status" value="1"/>
</dbReference>
<dbReference type="PROSITE" id="PS50048">
    <property type="entry name" value="ZN2_CY6_FUNGAL_2"/>
    <property type="match status" value="1"/>
</dbReference>
<comment type="caution">
    <text evidence="3">The sequence shown here is derived from an EMBL/GenBank/DDBJ whole genome shotgun (WGS) entry which is preliminary data.</text>
</comment>
<dbReference type="CDD" id="cd00067">
    <property type="entry name" value="GAL4"/>
    <property type="match status" value="1"/>
</dbReference>
<dbReference type="Gene3D" id="4.10.240.10">
    <property type="entry name" value="Zn(2)-C6 fungal-type DNA-binding domain"/>
    <property type="match status" value="1"/>
</dbReference>
<name>A0A8H7NGK1_BIOOC</name>
<organism evidence="3 4">
    <name type="scientific">Bionectria ochroleuca</name>
    <name type="common">Gliocladium roseum</name>
    <dbReference type="NCBI Taxonomy" id="29856"/>
    <lineage>
        <taxon>Eukaryota</taxon>
        <taxon>Fungi</taxon>
        <taxon>Dikarya</taxon>
        <taxon>Ascomycota</taxon>
        <taxon>Pezizomycotina</taxon>
        <taxon>Sordariomycetes</taxon>
        <taxon>Hypocreomycetidae</taxon>
        <taxon>Hypocreales</taxon>
        <taxon>Bionectriaceae</taxon>
        <taxon>Clonostachys</taxon>
    </lineage>
</organism>
<evidence type="ECO:0000256" key="1">
    <source>
        <dbReference type="ARBA" id="ARBA00023242"/>
    </source>
</evidence>
<dbReference type="Pfam" id="PF00172">
    <property type="entry name" value="Zn_clus"/>
    <property type="match status" value="1"/>
</dbReference>